<evidence type="ECO:0008006" key="3">
    <source>
        <dbReference type="Google" id="ProtNLM"/>
    </source>
</evidence>
<protein>
    <recommendedName>
        <fullName evidence="3">DUF488 domain-containing protein</fullName>
    </recommendedName>
</protein>
<proteinExistence type="predicted"/>
<organism evidence="1 2">
    <name type="scientific">Pelosinus fermentans B4</name>
    <dbReference type="NCBI Taxonomy" id="1149862"/>
    <lineage>
        <taxon>Bacteria</taxon>
        <taxon>Bacillati</taxon>
        <taxon>Bacillota</taxon>
        <taxon>Negativicutes</taxon>
        <taxon>Selenomonadales</taxon>
        <taxon>Sporomusaceae</taxon>
        <taxon>Pelosinus</taxon>
    </lineage>
</organism>
<dbReference type="Proteomes" id="UP000004324">
    <property type="component" value="Unassembled WGS sequence"/>
</dbReference>
<name>I8RJB9_9FIRM</name>
<accession>I8RJB9</accession>
<dbReference type="Pfam" id="PF04343">
    <property type="entry name" value="DUF488"/>
    <property type="match status" value="1"/>
</dbReference>
<dbReference type="RefSeq" id="WP_007931568.1">
    <property type="nucleotide sequence ID" value="NZ_AKVJ01000010.1"/>
</dbReference>
<dbReference type="AlphaFoldDB" id="I8RJB9"/>
<dbReference type="PANTHER" id="PTHR39337:SF1">
    <property type="entry name" value="BLR5642 PROTEIN"/>
    <property type="match status" value="1"/>
</dbReference>
<dbReference type="EMBL" id="AKVJ01000010">
    <property type="protein sequence ID" value="EIW20093.1"/>
    <property type="molecule type" value="Genomic_DNA"/>
</dbReference>
<dbReference type="PANTHER" id="PTHR39337">
    <property type="entry name" value="BLR5642 PROTEIN"/>
    <property type="match status" value="1"/>
</dbReference>
<gene>
    <name evidence="1" type="ORF">FB4_2525</name>
</gene>
<reference evidence="1 2" key="1">
    <citation type="journal article" date="2012" name="J. Bacteriol.">
        <title>Draft Genome Sequences for Two Metal-Reducing Pelosinus fermentans Strains Isolated from a Cr(VI)-Contaminated Site and for Type Strain R7.</title>
        <authorList>
            <person name="Brown S.D."/>
            <person name="Podar M."/>
            <person name="Klingeman D.M."/>
            <person name="Johnson C.M."/>
            <person name="Yang Z.K."/>
            <person name="Utturkar S.M."/>
            <person name="Land M.L."/>
            <person name="Mosher J.J."/>
            <person name="Hurt R.A.Jr."/>
            <person name="Phelps T.J."/>
            <person name="Palumbo A.V."/>
            <person name="Arkin A.P."/>
            <person name="Hazen T.C."/>
            <person name="Elias D.A."/>
        </authorList>
    </citation>
    <scope>NUCLEOTIDE SEQUENCE [LARGE SCALE GENOMIC DNA]</scope>
    <source>
        <strain evidence="1 2">B4</strain>
    </source>
</reference>
<evidence type="ECO:0000313" key="2">
    <source>
        <dbReference type="Proteomes" id="UP000004324"/>
    </source>
</evidence>
<dbReference type="OrthoDB" id="9789109at2"/>
<dbReference type="PATRIC" id="fig|1149862.3.peg.812"/>
<evidence type="ECO:0000313" key="1">
    <source>
        <dbReference type="EMBL" id="EIW20093.1"/>
    </source>
</evidence>
<keyword evidence="2" id="KW-1185">Reference proteome</keyword>
<dbReference type="InterPro" id="IPR007438">
    <property type="entry name" value="DUF488"/>
</dbReference>
<comment type="caution">
    <text evidence="1">The sequence shown here is derived from an EMBL/GenBank/DDBJ whole genome shotgun (WGS) entry which is preliminary data.</text>
</comment>
<sequence length="144" mass="16593">MILYTIGFGKKTAQEFFTLLQKNGVKRVIDIRLNNVSQLAGYTKKADLAYFLRAIADIDYIHLPEFAPTKQLLDGYKGKEISWREYETEYARILEERASLNHLDNSLFDGACLLCSEPTPKQCHRRLLAEYLAEKVNGLRVIHL</sequence>